<keyword evidence="1" id="KW-0812">Transmembrane</keyword>
<keyword evidence="1" id="KW-1133">Transmembrane helix</keyword>
<feature type="transmembrane region" description="Helical" evidence="1">
    <location>
        <begin position="20"/>
        <end position="40"/>
    </location>
</feature>
<feature type="transmembrane region" description="Helical" evidence="1">
    <location>
        <begin position="118"/>
        <end position="138"/>
    </location>
</feature>
<accession>A0A914CKD0</accession>
<dbReference type="AlphaFoldDB" id="A0A914CKD0"/>
<protein>
    <submittedName>
        <fullName evidence="3">Uncharacterized protein</fullName>
    </submittedName>
</protein>
<sequence>MADFDAGSEKYYFFCNRIHVRYGTLAIACFAFVGAFFGVIFKTDFWTQYLLFLISAAALVGHVRRVHYWYIPILIQHAFQFICFFLTTVGFLIFYILLQSKAIQDELADFIKKTDMTLGQFQFFIFLGFIGFSIWTLIEYWFTKIIYYTYEYHEKERQFSTPPPYSNIA</sequence>
<keyword evidence="2" id="KW-1185">Reference proteome</keyword>
<proteinExistence type="predicted"/>
<evidence type="ECO:0000313" key="2">
    <source>
        <dbReference type="Proteomes" id="UP000887540"/>
    </source>
</evidence>
<feature type="transmembrane region" description="Helical" evidence="1">
    <location>
        <begin position="46"/>
        <end position="66"/>
    </location>
</feature>
<evidence type="ECO:0000313" key="3">
    <source>
        <dbReference type="WBParaSite" id="ACRNAN_scaffold1178.g15333.t1"/>
    </source>
</evidence>
<organism evidence="2 3">
    <name type="scientific">Acrobeloides nanus</name>
    <dbReference type="NCBI Taxonomy" id="290746"/>
    <lineage>
        <taxon>Eukaryota</taxon>
        <taxon>Metazoa</taxon>
        <taxon>Ecdysozoa</taxon>
        <taxon>Nematoda</taxon>
        <taxon>Chromadorea</taxon>
        <taxon>Rhabditida</taxon>
        <taxon>Tylenchina</taxon>
        <taxon>Cephalobomorpha</taxon>
        <taxon>Cephaloboidea</taxon>
        <taxon>Cephalobidae</taxon>
        <taxon>Acrobeloides</taxon>
    </lineage>
</organism>
<reference evidence="3" key="1">
    <citation type="submission" date="2022-11" db="UniProtKB">
        <authorList>
            <consortium name="WormBaseParasite"/>
        </authorList>
    </citation>
    <scope>IDENTIFICATION</scope>
</reference>
<dbReference type="Proteomes" id="UP000887540">
    <property type="component" value="Unplaced"/>
</dbReference>
<name>A0A914CKD0_9BILA</name>
<dbReference type="WBParaSite" id="ACRNAN_scaffold1178.g15333.t1">
    <property type="protein sequence ID" value="ACRNAN_scaffold1178.g15333.t1"/>
    <property type="gene ID" value="ACRNAN_scaffold1178.g15333"/>
</dbReference>
<keyword evidence="1" id="KW-0472">Membrane</keyword>
<feature type="transmembrane region" description="Helical" evidence="1">
    <location>
        <begin position="78"/>
        <end position="98"/>
    </location>
</feature>
<evidence type="ECO:0000256" key="1">
    <source>
        <dbReference type="SAM" id="Phobius"/>
    </source>
</evidence>